<evidence type="ECO:0000313" key="3">
    <source>
        <dbReference type="Proteomes" id="UP000247346"/>
    </source>
</evidence>
<feature type="signal peptide" evidence="1">
    <location>
        <begin position="1"/>
        <end position="23"/>
    </location>
</feature>
<organism evidence="2 3">
    <name type="scientific">Xanthomonas sacchari</name>
    <dbReference type="NCBI Taxonomy" id="56458"/>
    <lineage>
        <taxon>Bacteria</taxon>
        <taxon>Pseudomonadati</taxon>
        <taxon>Pseudomonadota</taxon>
        <taxon>Gammaproteobacteria</taxon>
        <taxon>Lysobacterales</taxon>
        <taxon>Lysobacteraceae</taxon>
        <taxon>Xanthomonas</taxon>
    </lineage>
</organism>
<dbReference type="OrthoDB" id="5956321at2"/>
<name>A0A2P5Z430_9XANT</name>
<reference evidence="2 3" key="1">
    <citation type="submission" date="2016-08" db="EMBL/GenBank/DDBJ databases">
        <authorList>
            <person name="Seilhamer J.J."/>
        </authorList>
    </citation>
    <scope>NUCLEOTIDE SEQUENCE [LARGE SCALE GENOMIC DNA]</scope>
    <source>
        <strain evidence="2 3">CFBP4641</strain>
    </source>
</reference>
<sequence>MPRLALLACVALLSQIIAGSACAEDAAFSGVAQVSTNELGGLSRIQPRGAVQPATVFFRDDALRIQFQDAGGRSYALILAKGAPTGWIVGQQGGAMPVPGMRWPLRFDPEQPCAGLGMFADCQRGDSGLRAGRDAVQWRYRLANPDGPGRTRQGTMWLDRETGLVLAYRGKTGLEQQQHWDIQRVDYGPQPDALFQPPDLAH</sequence>
<keyword evidence="1" id="KW-0732">Signal</keyword>
<evidence type="ECO:0000313" key="2">
    <source>
        <dbReference type="EMBL" id="PPU82513.1"/>
    </source>
</evidence>
<dbReference type="RefSeq" id="WP_010340557.1">
    <property type="nucleotide sequence ID" value="NZ_CP132343.1"/>
</dbReference>
<dbReference type="PROSITE" id="PS51257">
    <property type="entry name" value="PROKAR_LIPOPROTEIN"/>
    <property type="match status" value="1"/>
</dbReference>
<feature type="chain" id="PRO_5015195446" description="Lipoprotein" evidence="1">
    <location>
        <begin position="24"/>
        <end position="202"/>
    </location>
</feature>
<evidence type="ECO:0008006" key="4">
    <source>
        <dbReference type="Google" id="ProtNLM"/>
    </source>
</evidence>
<accession>A0A2P5Z430</accession>
<comment type="caution">
    <text evidence="2">The sequence shown here is derived from an EMBL/GenBank/DDBJ whole genome shotgun (WGS) entry which is preliminary data.</text>
</comment>
<dbReference type="Proteomes" id="UP000247346">
    <property type="component" value="Unassembled WGS sequence"/>
</dbReference>
<dbReference type="GeneID" id="93880974"/>
<proteinExistence type="predicted"/>
<dbReference type="AlphaFoldDB" id="A0A2P5Z430"/>
<gene>
    <name evidence="2" type="ORF">XsacCFBP4641_10095</name>
</gene>
<protein>
    <recommendedName>
        <fullName evidence="4">Lipoprotein</fullName>
    </recommendedName>
</protein>
<dbReference type="EMBL" id="MDEK01000008">
    <property type="protein sequence ID" value="PPU82513.1"/>
    <property type="molecule type" value="Genomic_DNA"/>
</dbReference>
<evidence type="ECO:0000256" key="1">
    <source>
        <dbReference type="SAM" id="SignalP"/>
    </source>
</evidence>